<dbReference type="RefSeq" id="WP_087440591.1">
    <property type="nucleotide sequence ID" value="NZ_CABMNB010000008.1"/>
</dbReference>
<evidence type="ECO:0000256" key="2">
    <source>
        <dbReference type="ARBA" id="ARBA00023027"/>
    </source>
</evidence>
<organism evidence="6 7">
    <name type="scientific">Paenibacillus thiaminolyticus</name>
    <name type="common">Bacillus thiaminolyticus</name>
    <dbReference type="NCBI Taxonomy" id="49283"/>
    <lineage>
        <taxon>Bacteria</taxon>
        <taxon>Bacillati</taxon>
        <taxon>Bacillota</taxon>
        <taxon>Bacilli</taxon>
        <taxon>Bacillales</taxon>
        <taxon>Paenibacillaceae</taxon>
        <taxon>Paenibacillus</taxon>
    </lineage>
</organism>
<keyword evidence="1" id="KW-0560">Oxidoreductase</keyword>
<dbReference type="NCBIfam" id="NF011927">
    <property type="entry name" value="PRK15398.1"/>
    <property type="match status" value="1"/>
</dbReference>
<gene>
    <name evidence="6" type="ORF">FLT43_22060</name>
    <name evidence="5" type="ORF">M5W83_21875</name>
</gene>
<dbReference type="GO" id="GO:0008774">
    <property type="term" value="F:acetaldehyde dehydrogenase (acetylating) activity"/>
    <property type="evidence" value="ECO:0007669"/>
    <property type="project" value="InterPro"/>
</dbReference>
<keyword evidence="8" id="KW-1185">Reference proteome</keyword>
<dbReference type="InterPro" id="IPR016163">
    <property type="entry name" value="Ald_DH_C"/>
</dbReference>
<dbReference type="EMBL" id="CP041405">
    <property type="protein sequence ID" value="QDM45859.1"/>
    <property type="molecule type" value="Genomic_DNA"/>
</dbReference>
<feature type="domain" description="Aldehyde dehydrogenase" evidence="4">
    <location>
        <begin position="70"/>
        <end position="465"/>
    </location>
</feature>
<keyword evidence="2" id="KW-0520">NAD</keyword>
<sequence length="513" mass="54274">MGIQLSESDIQSIIQGVLKNIEQNLPGGRAGQAATKHGAIRDADAGQAQPEAGSTSASPAEKGGEWGVFAEAEAAIDAASEAQTAYIRQFNLQDRERFIAAIRRATLEQKDVLASMTWKETKLGRYEDKIAKLELTATKTPGTEDLIAKAFTGDGGLTLVKEGPFGVIGAVTPVTNPVETVINNAIGMLAAGNAVVFNVHPSSKACCAYAVQMMNRAVQEAGGPANLVTMVKEPTKDTLDAIAQSPKVQLLVGTGGPGLVRALLRSGKKAIGAGAGNPPVVVDDTADIERAAQAIIAGASFENNILCIAEKEVFVVDKAADDLLFHMLNHGAYRLDDRELEQVMSFALEVNESGTASGCSLDAKREYHTAKEWIGKDAALFLDKIGVIPDKEVKLLICEVDFDHPFVQLEQMMPILPIVRVSDLEEAIRLAVLAEHGNRHTALMHSTNVANLAAFERAIGTTIFVKNASSLAGVGSGGEGFTTMTIAGPTGEGLTSARTFTRKMRSVLAERGT</sequence>
<accession>A0AAP9DY60</accession>
<dbReference type="InterPro" id="IPR015590">
    <property type="entry name" value="Aldehyde_DH_dom"/>
</dbReference>
<dbReference type="GeneID" id="76998644"/>
<evidence type="ECO:0000256" key="1">
    <source>
        <dbReference type="ARBA" id="ARBA00023002"/>
    </source>
</evidence>
<dbReference type="Proteomes" id="UP001209276">
    <property type="component" value="Unassembled WGS sequence"/>
</dbReference>
<dbReference type="InterPro" id="IPR016162">
    <property type="entry name" value="Ald_DH_N"/>
</dbReference>
<dbReference type="AlphaFoldDB" id="A0AAP9DY60"/>
<name>A0AAP9DY60_PANTH</name>
<proteinExistence type="predicted"/>
<evidence type="ECO:0000313" key="8">
    <source>
        <dbReference type="Proteomes" id="UP001209276"/>
    </source>
</evidence>
<evidence type="ECO:0000259" key="4">
    <source>
        <dbReference type="Pfam" id="PF00171"/>
    </source>
</evidence>
<dbReference type="PIRSF" id="PIRSF036410">
    <property type="entry name" value="EutE_PduP"/>
    <property type="match status" value="1"/>
</dbReference>
<evidence type="ECO:0000313" key="5">
    <source>
        <dbReference type="EMBL" id="MCY9609806.1"/>
    </source>
</evidence>
<dbReference type="InterPro" id="IPR016161">
    <property type="entry name" value="Ald_DH/histidinol_DH"/>
</dbReference>
<evidence type="ECO:0000313" key="6">
    <source>
        <dbReference type="EMBL" id="QDM45859.1"/>
    </source>
</evidence>
<dbReference type="Gene3D" id="3.40.309.10">
    <property type="entry name" value="Aldehyde Dehydrogenase, Chain A, domain 2"/>
    <property type="match status" value="1"/>
</dbReference>
<evidence type="ECO:0000313" key="7">
    <source>
        <dbReference type="Proteomes" id="UP000315377"/>
    </source>
</evidence>
<reference evidence="5 8" key="2">
    <citation type="submission" date="2022-05" db="EMBL/GenBank/DDBJ databases">
        <title>Genome Sequencing of Bee-Associated Microbes.</title>
        <authorList>
            <person name="Dunlap C."/>
        </authorList>
    </citation>
    <scope>NUCLEOTIDE SEQUENCE [LARGE SCALE GENOMIC DNA]</scope>
    <source>
        <strain evidence="5 8">NRRL B-14613</strain>
    </source>
</reference>
<evidence type="ECO:0000256" key="3">
    <source>
        <dbReference type="SAM" id="MobiDB-lite"/>
    </source>
</evidence>
<dbReference type="Pfam" id="PF00171">
    <property type="entry name" value="Aldedh"/>
    <property type="match status" value="1"/>
</dbReference>
<dbReference type="PANTHER" id="PTHR11699">
    <property type="entry name" value="ALDEHYDE DEHYDROGENASE-RELATED"/>
    <property type="match status" value="1"/>
</dbReference>
<reference evidence="6 7" key="1">
    <citation type="submission" date="2019-07" db="EMBL/GenBank/DDBJ databases">
        <title>Paenibacillus thiaminolyticus NRRL B-4156.</title>
        <authorList>
            <person name="Hehnly C."/>
            <person name="Zhang L."/>
        </authorList>
    </citation>
    <scope>NUCLEOTIDE SEQUENCE [LARGE SCALE GENOMIC DNA]</scope>
    <source>
        <strain evidence="6 7">NRRL B-4156</strain>
    </source>
</reference>
<dbReference type="Gene3D" id="3.40.605.10">
    <property type="entry name" value="Aldehyde Dehydrogenase, Chain A, domain 1"/>
    <property type="match status" value="1"/>
</dbReference>
<dbReference type="InterPro" id="IPR012408">
    <property type="entry name" value="Acetald_propionald_DH-rel"/>
</dbReference>
<dbReference type="SUPFAM" id="SSF53720">
    <property type="entry name" value="ALDH-like"/>
    <property type="match status" value="1"/>
</dbReference>
<dbReference type="CDD" id="cd07121">
    <property type="entry name" value="ALDH_EutE"/>
    <property type="match status" value="1"/>
</dbReference>
<dbReference type="Proteomes" id="UP000315377">
    <property type="component" value="Chromosome"/>
</dbReference>
<protein>
    <submittedName>
        <fullName evidence="6">Aldehyde dehydrogenase EutE</fullName>
    </submittedName>
</protein>
<dbReference type="EMBL" id="JAMDMM010000044">
    <property type="protein sequence ID" value="MCY9609806.1"/>
    <property type="molecule type" value="Genomic_DNA"/>
</dbReference>
<feature type="region of interest" description="Disordered" evidence="3">
    <location>
        <begin position="28"/>
        <end position="63"/>
    </location>
</feature>